<feature type="compositionally biased region" description="Polar residues" evidence="1">
    <location>
        <begin position="363"/>
        <end position="374"/>
    </location>
</feature>
<dbReference type="EMBL" id="VJMH01005165">
    <property type="protein sequence ID" value="KAF0699622.1"/>
    <property type="molecule type" value="Genomic_DNA"/>
</dbReference>
<dbReference type="PRINTS" id="PR00109">
    <property type="entry name" value="TYRKINASE"/>
</dbReference>
<feature type="region of interest" description="Disordered" evidence="1">
    <location>
        <begin position="324"/>
        <end position="374"/>
    </location>
</feature>
<dbReference type="GO" id="GO:0004674">
    <property type="term" value="F:protein serine/threonine kinase activity"/>
    <property type="evidence" value="ECO:0007669"/>
    <property type="project" value="TreeGrafter"/>
</dbReference>
<feature type="domain" description="PB1" evidence="3">
    <location>
        <begin position="383"/>
        <end position="460"/>
    </location>
</feature>
<dbReference type="CDD" id="cd05992">
    <property type="entry name" value="PB1"/>
    <property type="match status" value="1"/>
</dbReference>
<feature type="compositionally biased region" description="Low complexity" evidence="1">
    <location>
        <begin position="296"/>
        <end position="312"/>
    </location>
</feature>
<dbReference type="SUPFAM" id="SSF56112">
    <property type="entry name" value="Protein kinase-like (PK-like)"/>
    <property type="match status" value="1"/>
</dbReference>
<dbReference type="Proteomes" id="UP000332933">
    <property type="component" value="Unassembled WGS sequence"/>
</dbReference>
<dbReference type="GO" id="GO:0005524">
    <property type="term" value="F:ATP binding"/>
    <property type="evidence" value="ECO:0007669"/>
    <property type="project" value="InterPro"/>
</dbReference>
<evidence type="ECO:0000259" key="2">
    <source>
        <dbReference type="PROSITE" id="PS50011"/>
    </source>
</evidence>
<feature type="domain" description="Protein kinase" evidence="2">
    <location>
        <begin position="493"/>
        <end position="750"/>
    </location>
</feature>
<dbReference type="OrthoDB" id="4062651at2759"/>
<evidence type="ECO:0000313" key="4">
    <source>
        <dbReference type="EMBL" id="KAF0699622.1"/>
    </source>
</evidence>
<dbReference type="InterPro" id="IPR000719">
    <property type="entry name" value="Prot_kinase_dom"/>
</dbReference>
<evidence type="ECO:0000313" key="5">
    <source>
        <dbReference type="EMBL" id="VFT86684.1"/>
    </source>
</evidence>
<dbReference type="Gene3D" id="1.10.510.10">
    <property type="entry name" value="Transferase(Phosphotransferase) domain 1"/>
    <property type="match status" value="1"/>
</dbReference>
<dbReference type="InterPro" id="IPR011009">
    <property type="entry name" value="Kinase-like_dom_sf"/>
</dbReference>
<proteinExistence type="predicted"/>
<dbReference type="EMBL" id="CAADRA010005186">
    <property type="protein sequence ID" value="VFT86684.1"/>
    <property type="molecule type" value="Genomic_DNA"/>
</dbReference>
<dbReference type="InterPro" id="IPR000270">
    <property type="entry name" value="PB1_dom"/>
</dbReference>
<feature type="compositionally biased region" description="Polar residues" evidence="1">
    <location>
        <begin position="331"/>
        <end position="340"/>
    </location>
</feature>
<sequence>MWKPSSSIVGKTNGLDDLPMVLQQEINDFLHFSQNRKQQKLIPRINKVDFTKAMPDSDFVVCLQLQIFNKDYIDGWPLSSMTSIASMSLTSITLERDRGKFCLAMRIPKMYPRTMPDISCVSGGEYVPVQLKRGAAFVMPWIANGWPDGYSLVQFAEDLCTALGAPEKISTASFNAEQMVFPLDQVRQQNYHPQSNQLFSPASATSPPVSPLDSTSAHQASVDLLMMDGADPFQAAGPPKKHTSNKKSSMPDLSKSSNRSPHTSTPKQFSDDKPRNGATTDVRRVSPPPTHDLLNMDGPPAGSSSAAMSMGSSDLLGLGHMVSPRAPAPWQNGSTHQTPPRDNLLHVQIPSMPPPASSQASSGNRSPVNNVQSPRESIYRSNECCIKCKCKGEARRFVFDRNLSFQHLEESIKRLFQFPVATVLTLVYLDSDGDKCGLSSDEELRAALSHFPDTLILHAEAKPGEPPMKAEPAATSASPINAGVKNGLEFNDVKLEKCIGVGSSCKVYKAIWRGTEVAIKKFTSQNAETVNKEFKHEVQMMLHLGCHPCIVLLLAVCTTPKSIVFEYLPFSLFEQINGSQDPSKKIPPFPNTWQKRLQMIMDVARGLQFLHSFNIVHRDLKSLNLLITDEGRVKLADFGIAKVAQDEFMTRCCGTYQWMAPEVIVSQSYSVSADIYSFGVVMWEICEASVPFADTPAALVAMAVIQENKRPTISPNIPTPLKDLIARCWHKDAGIRPDAATIVNALTNFLQASQSPT</sequence>
<dbReference type="Gene3D" id="3.30.200.20">
    <property type="entry name" value="Phosphorylase Kinase, domain 1"/>
    <property type="match status" value="1"/>
</dbReference>
<dbReference type="AlphaFoldDB" id="A0A485KP85"/>
<dbReference type="PROSITE" id="PS51745">
    <property type="entry name" value="PB1"/>
    <property type="match status" value="1"/>
</dbReference>
<dbReference type="PROSITE" id="PS00108">
    <property type="entry name" value="PROTEIN_KINASE_ST"/>
    <property type="match status" value="1"/>
</dbReference>
<dbReference type="SUPFAM" id="SSF54277">
    <property type="entry name" value="CAD &amp; PB1 domains"/>
    <property type="match status" value="1"/>
</dbReference>
<dbReference type="CDD" id="cd13999">
    <property type="entry name" value="STKc_MAP3K-like"/>
    <property type="match status" value="1"/>
</dbReference>
<protein>
    <submittedName>
        <fullName evidence="5">Aste57867_9805 protein</fullName>
    </submittedName>
</protein>
<evidence type="ECO:0000313" key="6">
    <source>
        <dbReference type="Proteomes" id="UP000332933"/>
    </source>
</evidence>
<keyword evidence="6" id="KW-1185">Reference proteome</keyword>
<dbReference type="SMART" id="SM00666">
    <property type="entry name" value="PB1"/>
    <property type="match status" value="1"/>
</dbReference>
<dbReference type="Pfam" id="PF00564">
    <property type="entry name" value="PB1"/>
    <property type="match status" value="1"/>
</dbReference>
<reference evidence="5 6" key="1">
    <citation type="submission" date="2019-03" db="EMBL/GenBank/DDBJ databases">
        <authorList>
            <person name="Gaulin E."/>
            <person name="Dumas B."/>
        </authorList>
    </citation>
    <scope>NUCLEOTIDE SEQUENCE [LARGE SCALE GENOMIC DNA]</scope>
    <source>
        <strain evidence="5">CBS 568.67</strain>
    </source>
</reference>
<evidence type="ECO:0000259" key="3">
    <source>
        <dbReference type="PROSITE" id="PS51745"/>
    </source>
</evidence>
<organism evidence="5 6">
    <name type="scientific">Aphanomyces stellatus</name>
    <dbReference type="NCBI Taxonomy" id="120398"/>
    <lineage>
        <taxon>Eukaryota</taxon>
        <taxon>Sar</taxon>
        <taxon>Stramenopiles</taxon>
        <taxon>Oomycota</taxon>
        <taxon>Saprolegniomycetes</taxon>
        <taxon>Saprolegniales</taxon>
        <taxon>Verrucalvaceae</taxon>
        <taxon>Aphanomyces</taxon>
    </lineage>
</organism>
<name>A0A485KP85_9STRA</name>
<accession>A0A485KP85</accession>
<dbReference type="InterPro" id="IPR008271">
    <property type="entry name" value="Ser/Thr_kinase_AS"/>
</dbReference>
<feature type="compositionally biased region" description="Polar residues" evidence="1">
    <location>
        <begin position="254"/>
        <end position="268"/>
    </location>
</feature>
<dbReference type="Gene3D" id="3.10.20.90">
    <property type="entry name" value="Phosphatidylinositol 3-kinase Catalytic Subunit, Chain A, domain 1"/>
    <property type="match status" value="1"/>
</dbReference>
<gene>
    <name evidence="5" type="primary">Aste57867_9805</name>
    <name evidence="4" type="ORF">As57867_009766</name>
    <name evidence="5" type="ORF">ASTE57867_9805</name>
</gene>
<dbReference type="SMART" id="SM00220">
    <property type="entry name" value="S_TKc"/>
    <property type="match status" value="1"/>
</dbReference>
<dbReference type="InterPro" id="IPR001245">
    <property type="entry name" value="Ser-Thr/Tyr_kinase_cat_dom"/>
</dbReference>
<dbReference type="InterPro" id="IPR053793">
    <property type="entry name" value="PB1-like"/>
</dbReference>
<dbReference type="PANTHER" id="PTHR44329">
    <property type="entry name" value="SERINE/THREONINE-PROTEIN KINASE TNNI3K-RELATED"/>
    <property type="match status" value="1"/>
</dbReference>
<feature type="region of interest" description="Disordered" evidence="1">
    <location>
        <begin position="230"/>
        <end position="312"/>
    </location>
</feature>
<dbReference type="PROSITE" id="PS50011">
    <property type="entry name" value="PROTEIN_KINASE_DOM"/>
    <property type="match status" value="1"/>
</dbReference>
<reference evidence="4" key="2">
    <citation type="submission" date="2019-06" db="EMBL/GenBank/DDBJ databases">
        <title>Genomics analysis of Aphanomyces spp. identifies a new class of oomycete effector associated with host adaptation.</title>
        <authorList>
            <person name="Gaulin E."/>
        </authorList>
    </citation>
    <scope>NUCLEOTIDE SEQUENCE</scope>
    <source>
        <strain evidence="4">CBS 578.67</strain>
    </source>
</reference>
<evidence type="ECO:0000256" key="1">
    <source>
        <dbReference type="SAM" id="MobiDB-lite"/>
    </source>
</evidence>
<feature type="region of interest" description="Disordered" evidence="1">
    <location>
        <begin position="195"/>
        <end position="216"/>
    </location>
</feature>
<dbReference type="InterPro" id="IPR051681">
    <property type="entry name" value="Ser/Thr_Kinases-Pseudokinases"/>
</dbReference>
<dbReference type="Pfam" id="PF07714">
    <property type="entry name" value="PK_Tyr_Ser-Thr"/>
    <property type="match status" value="1"/>
</dbReference>